<evidence type="ECO:0000313" key="1">
    <source>
        <dbReference type="EMBL" id="MBB6451861.1"/>
    </source>
</evidence>
<protein>
    <submittedName>
        <fullName evidence="1">Osmotically-inducible protein OsmY</fullName>
    </submittedName>
</protein>
<evidence type="ECO:0000313" key="2">
    <source>
        <dbReference type="Proteomes" id="UP000581688"/>
    </source>
</evidence>
<accession>A0A841PY94</accession>
<dbReference type="Proteomes" id="UP000581688">
    <property type="component" value="Unassembled WGS sequence"/>
</dbReference>
<sequence length="66" mass="7577">MDVEDKKVSKMYRKILTSNEVIGLMAYQNMDGAMQEKVRQKMLQNGSVSARTILNKINQWNQAQGD</sequence>
<keyword evidence="2" id="KW-1185">Reference proteome</keyword>
<dbReference type="RefSeq" id="WP_174496455.1">
    <property type="nucleotide sequence ID" value="NZ_CADDWK010000007.1"/>
</dbReference>
<comment type="caution">
    <text evidence="1">The sequence shown here is derived from an EMBL/GenBank/DDBJ whole genome shotgun (WGS) entry which is preliminary data.</text>
</comment>
<organism evidence="1 2">
    <name type="scientific">Salirhabdus euzebyi</name>
    <dbReference type="NCBI Taxonomy" id="394506"/>
    <lineage>
        <taxon>Bacteria</taxon>
        <taxon>Bacillati</taxon>
        <taxon>Bacillota</taxon>
        <taxon>Bacilli</taxon>
        <taxon>Bacillales</taxon>
        <taxon>Bacillaceae</taxon>
        <taxon>Salirhabdus</taxon>
    </lineage>
</organism>
<dbReference type="EMBL" id="JACHGH010000001">
    <property type="protein sequence ID" value="MBB6451861.1"/>
    <property type="molecule type" value="Genomic_DNA"/>
</dbReference>
<proteinExistence type="predicted"/>
<dbReference type="AlphaFoldDB" id="A0A841PY94"/>
<reference evidence="1 2" key="1">
    <citation type="submission" date="2020-08" db="EMBL/GenBank/DDBJ databases">
        <title>Genomic Encyclopedia of Type Strains, Phase IV (KMG-IV): sequencing the most valuable type-strain genomes for metagenomic binning, comparative biology and taxonomic classification.</title>
        <authorList>
            <person name="Goeker M."/>
        </authorList>
    </citation>
    <scope>NUCLEOTIDE SEQUENCE [LARGE SCALE GENOMIC DNA]</scope>
    <source>
        <strain evidence="1 2">DSM 19612</strain>
    </source>
</reference>
<name>A0A841PY94_9BACI</name>
<gene>
    <name evidence="1" type="ORF">HNQ94_000282</name>
</gene>